<name>A0A8H4II84_9PEZI</name>
<accession>A0A8H4II84</accession>
<evidence type="ECO:0000256" key="1">
    <source>
        <dbReference type="SAM" id="MobiDB-lite"/>
    </source>
</evidence>
<dbReference type="EMBL" id="WWBZ02000040">
    <property type="protein sequence ID" value="KAF4305108.1"/>
    <property type="molecule type" value="Genomic_DNA"/>
</dbReference>
<keyword evidence="4" id="KW-1185">Reference proteome</keyword>
<comment type="caution">
    <text evidence="2">The sequence shown here is derived from an EMBL/GenBank/DDBJ whole genome shotgun (WGS) entry which is preliminary data.</text>
</comment>
<proteinExistence type="predicted"/>
<reference evidence="2 4" key="1">
    <citation type="submission" date="2020-04" db="EMBL/GenBank/DDBJ databases">
        <title>Genome Assembly and Annotation of Botryosphaeria dothidea sdau 11-99, a Latent Pathogen of Apple Fruit Ring Rot in China.</title>
        <authorList>
            <person name="Yu C."/>
            <person name="Diao Y."/>
            <person name="Lu Q."/>
            <person name="Zhao J."/>
            <person name="Cui S."/>
            <person name="Peng C."/>
            <person name="He B."/>
            <person name="Liu H."/>
        </authorList>
    </citation>
    <scope>NUCLEOTIDE SEQUENCE [LARGE SCALE GENOMIC DNA]</scope>
    <source>
        <strain evidence="4">sdau11-99</strain>
        <strain evidence="2">Sdau11-99</strain>
    </source>
</reference>
<gene>
    <name evidence="3" type="ORF">GTA08_BOTSDO07026</name>
    <name evidence="2" type="ORF">GTA08_BOTSDO11220</name>
</gene>
<protein>
    <submittedName>
        <fullName evidence="2">Uncharacterized protein</fullName>
    </submittedName>
</protein>
<sequence length="188" mass="20801">MAITNGAPAAPETINTATKRPSNLGALTPPPPSFFAGKWHITHSTLPIWRDKCNVTITYELRSSSASPQLDDVVEFQPQSCEKVKQVKGTQSERDPPCKESASWSCSWRGKGLIRVASAHWELLGWGGEGEEGQWMVTFLEKTVFTLEGVNVYSRRPDGASEESLDEIQKALVMTEHPSLERLAAELY</sequence>
<evidence type="ECO:0000313" key="2">
    <source>
        <dbReference type="EMBL" id="KAF4300952.1"/>
    </source>
</evidence>
<dbReference type="Proteomes" id="UP000572817">
    <property type="component" value="Unassembled WGS sequence"/>
</dbReference>
<evidence type="ECO:0000313" key="3">
    <source>
        <dbReference type="EMBL" id="KAF4305108.1"/>
    </source>
</evidence>
<dbReference type="EMBL" id="WWBZ02000082">
    <property type="protein sequence ID" value="KAF4300952.1"/>
    <property type="molecule type" value="Genomic_DNA"/>
</dbReference>
<evidence type="ECO:0000313" key="4">
    <source>
        <dbReference type="Proteomes" id="UP000572817"/>
    </source>
</evidence>
<dbReference type="OrthoDB" id="9975758at2759"/>
<organism evidence="2 4">
    <name type="scientific">Botryosphaeria dothidea</name>
    <dbReference type="NCBI Taxonomy" id="55169"/>
    <lineage>
        <taxon>Eukaryota</taxon>
        <taxon>Fungi</taxon>
        <taxon>Dikarya</taxon>
        <taxon>Ascomycota</taxon>
        <taxon>Pezizomycotina</taxon>
        <taxon>Dothideomycetes</taxon>
        <taxon>Dothideomycetes incertae sedis</taxon>
        <taxon>Botryosphaeriales</taxon>
        <taxon>Botryosphaeriaceae</taxon>
        <taxon>Botryosphaeria</taxon>
    </lineage>
</organism>
<feature type="region of interest" description="Disordered" evidence="1">
    <location>
        <begin position="1"/>
        <end position="29"/>
    </location>
</feature>
<dbReference type="AlphaFoldDB" id="A0A8H4II84"/>